<evidence type="ECO:0000256" key="3">
    <source>
        <dbReference type="ARBA" id="ARBA00022692"/>
    </source>
</evidence>
<feature type="transmembrane region" description="Helical" evidence="6">
    <location>
        <begin position="49"/>
        <end position="71"/>
    </location>
</feature>
<reference evidence="7 8" key="1">
    <citation type="journal article" date="2014" name="Int. J. Syst. Evol. Microbiol.">
        <title>Complete genome sequence of Corynebacterium casei LMG S-19264T (=DSM 44701T), isolated from a smear-ripened cheese.</title>
        <authorList>
            <consortium name="US DOE Joint Genome Institute (JGI-PGF)"/>
            <person name="Walter F."/>
            <person name="Albersmeier A."/>
            <person name="Kalinowski J."/>
            <person name="Ruckert C."/>
        </authorList>
    </citation>
    <scope>NUCLEOTIDE SEQUENCE [LARGE SCALE GENOMIC DNA]</scope>
    <source>
        <strain evidence="7 8">CGMCC 4.7215</strain>
    </source>
</reference>
<evidence type="ECO:0000256" key="5">
    <source>
        <dbReference type="ARBA" id="ARBA00023136"/>
    </source>
</evidence>
<feature type="transmembrane region" description="Helical" evidence="6">
    <location>
        <begin position="192"/>
        <end position="211"/>
    </location>
</feature>
<keyword evidence="3 6" id="KW-0812">Transmembrane</keyword>
<organism evidence="7 8">
    <name type="scientific">Halovenus rubra</name>
    <dbReference type="NCBI Taxonomy" id="869890"/>
    <lineage>
        <taxon>Archaea</taxon>
        <taxon>Methanobacteriati</taxon>
        <taxon>Methanobacteriota</taxon>
        <taxon>Stenosarchaea group</taxon>
        <taxon>Halobacteria</taxon>
        <taxon>Halobacteriales</taxon>
        <taxon>Haloarculaceae</taxon>
        <taxon>Halovenus</taxon>
    </lineage>
</organism>
<protein>
    <submittedName>
        <fullName evidence="7">Branched-chain amino acid ABC transporter permease</fullName>
    </submittedName>
</protein>
<comment type="subcellular location">
    <subcellularLocation>
        <location evidence="1">Cell membrane</location>
        <topology evidence="1">Multi-pass membrane protein</topology>
    </subcellularLocation>
</comment>
<feature type="transmembrane region" description="Helical" evidence="6">
    <location>
        <begin position="241"/>
        <end position="260"/>
    </location>
</feature>
<dbReference type="PANTHER" id="PTHR30482">
    <property type="entry name" value="HIGH-AFFINITY BRANCHED-CHAIN AMINO ACID TRANSPORT SYSTEM PERMEASE"/>
    <property type="match status" value="1"/>
</dbReference>
<feature type="transmembrane region" description="Helical" evidence="6">
    <location>
        <begin position="20"/>
        <end position="37"/>
    </location>
</feature>
<dbReference type="AlphaFoldDB" id="A0ABD5X4B6"/>
<dbReference type="EMBL" id="JBHSZQ010000014">
    <property type="protein sequence ID" value="MFC7126038.1"/>
    <property type="molecule type" value="Genomic_DNA"/>
</dbReference>
<keyword evidence="4 6" id="KW-1133">Transmembrane helix</keyword>
<feature type="transmembrane region" description="Helical" evidence="6">
    <location>
        <begin position="134"/>
        <end position="152"/>
    </location>
</feature>
<name>A0ABD5X4B6_9EURY</name>
<evidence type="ECO:0000256" key="6">
    <source>
        <dbReference type="SAM" id="Phobius"/>
    </source>
</evidence>
<evidence type="ECO:0000256" key="4">
    <source>
        <dbReference type="ARBA" id="ARBA00022989"/>
    </source>
</evidence>
<keyword evidence="5 6" id="KW-0472">Membrane</keyword>
<evidence type="ECO:0000313" key="7">
    <source>
        <dbReference type="EMBL" id="MFC7126038.1"/>
    </source>
</evidence>
<dbReference type="InterPro" id="IPR043428">
    <property type="entry name" value="LivM-like"/>
</dbReference>
<accession>A0ABD5X4B6</accession>
<dbReference type="InterPro" id="IPR001851">
    <property type="entry name" value="ABC_transp_permease"/>
</dbReference>
<dbReference type="RefSeq" id="WP_267639023.1">
    <property type="nucleotide sequence ID" value="NZ_JAODIY010000047.1"/>
</dbReference>
<evidence type="ECO:0000256" key="1">
    <source>
        <dbReference type="ARBA" id="ARBA00004651"/>
    </source>
</evidence>
<proteinExistence type="predicted"/>
<gene>
    <name evidence="7" type="ORF">ACFQJ7_08310</name>
</gene>
<evidence type="ECO:0000313" key="8">
    <source>
        <dbReference type="Proteomes" id="UP001596414"/>
    </source>
</evidence>
<feature type="transmembrane region" description="Helical" evidence="6">
    <location>
        <begin position="105"/>
        <end position="128"/>
    </location>
</feature>
<feature type="transmembrane region" description="Helical" evidence="6">
    <location>
        <begin position="77"/>
        <end position="98"/>
    </location>
</feature>
<dbReference type="Proteomes" id="UP001596414">
    <property type="component" value="Unassembled WGS sequence"/>
</dbReference>
<comment type="caution">
    <text evidence="7">The sequence shown here is derived from an EMBL/GenBank/DDBJ whole genome shotgun (WGS) entry which is preliminary data.</text>
</comment>
<dbReference type="CDD" id="cd06581">
    <property type="entry name" value="TM_PBP1_LivM_like"/>
    <property type="match status" value="1"/>
</dbReference>
<dbReference type="PANTHER" id="PTHR30482:SF17">
    <property type="entry name" value="ABC TRANSPORTER ATP-BINDING PROTEIN"/>
    <property type="match status" value="1"/>
</dbReference>
<dbReference type="Pfam" id="PF02653">
    <property type="entry name" value="BPD_transp_2"/>
    <property type="match status" value="1"/>
</dbReference>
<evidence type="ECO:0000256" key="2">
    <source>
        <dbReference type="ARBA" id="ARBA00022475"/>
    </source>
</evidence>
<dbReference type="GO" id="GO:0005886">
    <property type="term" value="C:plasma membrane"/>
    <property type="evidence" value="ECO:0007669"/>
    <property type="project" value="UniProtKB-SubCell"/>
</dbReference>
<keyword evidence="2" id="KW-1003">Cell membrane</keyword>
<sequence length="374" mass="40631">MSGESTDRATGGLPSMFERYKIPLGLVVLVVALRPLITSEMVLGYNAIASKMLIMMLFVAGFNLLFGYTGLLSFGHAMFLGFGIYIPAILVLNGAWVLPAGGNITFLVGVILALAAVAVYGYLLGTLIVGMGEIYFALLTLAFSQAIYFIVLRNPGELTGGSNGLTQGTLPDFVEQTRGEIAIEAFGLSLDWYWAVAVVFLLGMLALWQIVRSPFGRSLVAVSENEQLARAMGVDTTSYKIWSVTFSGVFSALAGVLLMIQNSGAAIENLSVFTSGDTVLMAVLGGVNYFFGPVVGAFSWLFVEDFLTNFELWQFPLSEVTFVTVDLSDILVYWQFLLGALFVVVVLTAPEEGIWGYIRSVASWLRKRMQQVRA</sequence>
<feature type="transmembrane region" description="Helical" evidence="6">
    <location>
        <begin position="280"/>
        <end position="303"/>
    </location>
</feature>
<feature type="transmembrane region" description="Helical" evidence="6">
    <location>
        <begin position="330"/>
        <end position="349"/>
    </location>
</feature>